<feature type="domain" description="Major facilitator superfamily (MFS) profile" evidence="5">
    <location>
        <begin position="9"/>
        <end position="387"/>
    </location>
</feature>
<dbReference type="PANTHER" id="PTHR23523:SF2">
    <property type="entry name" value="2-NITROIMIDAZOLE TRANSPORTER"/>
    <property type="match status" value="1"/>
</dbReference>
<evidence type="ECO:0000256" key="3">
    <source>
        <dbReference type="ARBA" id="ARBA00023136"/>
    </source>
</evidence>
<reference evidence="6 7" key="1">
    <citation type="submission" date="2014-08" db="EMBL/GenBank/DDBJ databases">
        <title>Chaperone-usher fimbriae in a diverse selection of Gallibacterium genomes.</title>
        <authorList>
            <person name="Kudirkiene E."/>
            <person name="Bager R.J."/>
            <person name="Johnson T.J."/>
            <person name="Bojesen A.M."/>
        </authorList>
    </citation>
    <scope>NUCLEOTIDE SEQUENCE [LARGE SCALE GENOMIC DNA]</scope>
    <source>
        <strain evidence="6 7">20558/3kl.</strain>
    </source>
</reference>
<dbReference type="InterPro" id="IPR011701">
    <property type="entry name" value="MFS"/>
</dbReference>
<dbReference type="Proteomes" id="UP000030526">
    <property type="component" value="Unassembled WGS sequence"/>
</dbReference>
<dbReference type="PROSITE" id="PS50850">
    <property type="entry name" value="MFS"/>
    <property type="match status" value="1"/>
</dbReference>
<evidence type="ECO:0000313" key="6">
    <source>
        <dbReference type="EMBL" id="KGQ29447.1"/>
    </source>
</evidence>
<proteinExistence type="predicted"/>
<feature type="transmembrane region" description="Helical" evidence="4">
    <location>
        <begin position="295"/>
        <end position="319"/>
    </location>
</feature>
<dbReference type="PANTHER" id="PTHR23523">
    <property type="match status" value="1"/>
</dbReference>
<feature type="transmembrane region" description="Helical" evidence="4">
    <location>
        <begin position="7"/>
        <end position="25"/>
    </location>
</feature>
<name>A0A0A2XEJ5_9PAST</name>
<dbReference type="GO" id="GO:0022857">
    <property type="term" value="F:transmembrane transporter activity"/>
    <property type="evidence" value="ECO:0007669"/>
    <property type="project" value="InterPro"/>
</dbReference>
<feature type="transmembrane region" description="Helical" evidence="4">
    <location>
        <begin position="158"/>
        <end position="177"/>
    </location>
</feature>
<dbReference type="SUPFAM" id="SSF103473">
    <property type="entry name" value="MFS general substrate transporter"/>
    <property type="match status" value="1"/>
</dbReference>
<dbReference type="Gene3D" id="1.20.1250.20">
    <property type="entry name" value="MFS general substrate transporter like domains"/>
    <property type="match status" value="2"/>
</dbReference>
<dbReference type="RefSeq" id="WP_039084930.1">
    <property type="nucleotide sequence ID" value="NZ_JPXS01000072.1"/>
</dbReference>
<feature type="transmembrane region" description="Helical" evidence="4">
    <location>
        <begin position="98"/>
        <end position="121"/>
    </location>
</feature>
<dbReference type="InterPro" id="IPR036259">
    <property type="entry name" value="MFS_trans_sf"/>
</dbReference>
<feature type="transmembrane region" description="Helical" evidence="4">
    <location>
        <begin position="203"/>
        <end position="220"/>
    </location>
</feature>
<keyword evidence="2 4" id="KW-1133">Transmembrane helix</keyword>
<dbReference type="InterPro" id="IPR052524">
    <property type="entry name" value="MFS_Cyanate_Porter"/>
</dbReference>
<accession>A0A0A2XEJ5</accession>
<protein>
    <submittedName>
        <fullName evidence="6">MFS transporter</fullName>
    </submittedName>
</protein>
<comment type="caution">
    <text evidence="6">The sequence shown here is derived from an EMBL/GenBank/DDBJ whole genome shotgun (WGS) entry which is preliminary data.</text>
</comment>
<evidence type="ECO:0000313" key="7">
    <source>
        <dbReference type="Proteomes" id="UP000030526"/>
    </source>
</evidence>
<feature type="transmembrane region" description="Helical" evidence="4">
    <location>
        <begin position="45"/>
        <end position="63"/>
    </location>
</feature>
<evidence type="ECO:0000256" key="1">
    <source>
        <dbReference type="ARBA" id="ARBA00022692"/>
    </source>
</evidence>
<evidence type="ECO:0000256" key="2">
    <source>
        <dbReference type="ARBA" id="ARBA00022989"/>
    </source>
</evidence>
<feature type="transmembrane region" description="Helical" evidence="4">
    <location>
        <begin position="364"/>
        <end position="382"/>
    </location>
</feature>
<organism evidence="6 7">
    <name type="scientific">Gallibacterium anatis</name>
    <dbReference type="NCBI Taxonomy" id="750"/>
    <lineage>
        <taxon>Bacteria</taxon>
        <taxon>Pseudomonadati</taxon>
        <taxon>Pseudomonadota</taxon>
        <taxon>Gammaproteobacteria</taxon>
        <taxon>Pasteurellales</taxon>
        <taxon>Pasteurellaceae</taxon>
        <taxon>Gallibacterium</taxon>
    </lineage>
</organism>
<evidence type="ECO:0000256" key="4">
    <source>
        <dbReference type="SAM" id="Phobius"/>
    </source>
</evidence>
<dbReference type="InterPro" id="IPR020846">
    <property type="entry name" value="MFS_dom"/>
</dbReference>
<keyword evidence="3 4" id="KW-0472">Membrane</keyword>
<feature type="transmembrane region" description="Helical" evidence="4">
    <location>
        <begin position="75"/>
        <end position="92"/>
    </location>
</feature>
<sequence length="389" mass="43071">MKQRNTTFLILGIMMIGVVLRMPFTAIPPILHEIAAEFSIPISELGMLTTLPLIMFALVSPFAAKLGQRFGLEKLFAMALVLMLIGSTLRIFSLPLLFIGTAFIGISIAVLNVLLPSTIMANYPSRLGKLTSLYSLSMTFATIIGSSLAMPITSASSWQTMVLILSAVLVIALLIWLPNVKHNHYLETHTATQRQTSLWRNKYVWCFVIFGGLQSLYFYTTLAWLPTMGQQAGLSANTTGYLLGIFMLVTIPLMLFLPSAFIRWSAKRRQFVIMFFMLIALLGAIMMLLDYQSTGYWLFVNIFTGLAGGAFFPYLLTMLSVKTTSPTNNARLSGIVQSGGYLLAACGPVLFGYGYGIWHSWLPQTWVLCGLVLVMAAAAWFMEKTDKII</sequence>
<keyword evidence="1 4" id="KW-0812">Transmembrane</keyword>
<dbReference type="Pfam" id="PF07690">
    <property type="entry name" value="MFS_1"/>
    <property type="match status" value="1"/>
</dbReference>
<dbReference type="AlphaFoldDB" id="A0A0A2XEJ5"/>
<feature type="transmembrane region" description="Helical" evidence="4">
    <location>
        <begin position="271"/>
        <end position="289"/>
    </location>
</feature>
<feature type="transmembrane region" description="Helical" evidence="4">
    <location>
        <begin position="133"/>
        <end position="152"/>
    </location>
</feature>
<feature type="transmembrane region" description="Helical" evidence="4">
    <location>
        <begin position="340"/>
        <end position="358"/>
    </location>
</feature>
<gene>
    <name evidence="6" type="ORF">JP32_11300</name>
</gene>
<dbReference type="EMBL" id="JPXS01000072">
    <property type="protein sequence ID" value="KGQ29447.1"/>
    <property type="molecule type" value="Genomic_DNA"/>
</dbReference>
<feature type="transmembrane region" description="Helical" evidence="4">
    <location>
        <begin position="240"/>
        <end position="264"/>
    </location>
</feature>
<evidence type="ECO:0000259" key="5">
    <source>
        <dbReference type="PROSITE" id="PS50850"/>
    </source>
</evidence>